<evidence type="ECO:0000256" key="3">
    <source>
        <dbReference type="SAM" id="SignalP"/>
    </source>
</evidence>
<organism evidence="5 6">
    <name type="scientific">Allosaccharopolyspora coralli</name>
    <dbReference type="NCBI Taxonomy" id="2665642"/>
    <lineage>
        <taxon>Bacteria</taxon>
        <taxon>Bacillati</taxon>
        <taxon>Actinomycetota</taxon>
        <taxon>Actinomycetes</taxon>
        <taxon>Pseudonocardiales</taxon>
        <taxon>Pseudonocardiaceae</taxon>
        <taxon>Allosaccharopolyspora</taxon>
    </lineage>
</organism>
<evidence type="ECO:0000313" key="6">
    <source>
        <dbReference type="Proteomes" id="UP000371041"/>
    </source>
</evidence>
<dbReference type="Gene3D" id="3.40.630.190">
    <property type="entry name" value="LCP protein"/>
    <property type="match status" value="1"/>
</dbReference>
<dbReference type="InterPro" id="IPR050922">
    <property type="entry name" value="LytR/CpsA/Psr_CW_biosynth"/>
</dbReference>
<dbReference type="Proteomes" id="UP000371041">
    <property type="component" value="Chromosome"/>
</dbReference>
<accession>A0A5Q3QIG2</accession>
<evidence type="ECO:0000256" key="1">
    <source>
        <dbReference type="ARBA" id="ARBA00006068"/>
    </source>
</evidence>
<name>A0A5Q3QIG2_9PSEU</name>
<feature type="chain" id="PRO_5038708945" evidence="3">
    <location>
        <begin position="19"/>
        <end position="404"/>
    </location>
</feature>
<feature type="region of interest" description="Disordered" evidence="2">
    <location>
        <begin position="335"/>
        <end position="404"/>
    </location>
</feature>
<evidence type="ECO:0000256" key="2">
    <source>
        <dbReference type="SAM" id="MobiDB-lite"/>
    </source>
</evidence>
<dbReference type="KEGG" id="sace:GIY23_18910"/>
<feature type="signal peptide" evidence="3">
    <location>
        <begin position="1"/>
        <end position="18"/>
    </location>
</feature>
<comment type="similarity">
    <text evidence="1">Belongs to the LytR/CpsA/Psr (LCP) family.</text>
</comment>
<evidence type="ECO:0000259" key="4">
    <source>
        <dbReference type="Pfam" id="PF03816"/>
    </source>
</evidence>
<reference evidence="6" key="1">
    <citation type="submission" date="2019-11" db="EMBL/GenBank/DDBJ databases">
        <title>The complete genome sequence of Saccharopolyspora sp. E2A.</title>
        <authorList>
            <person name="Zhang G."/>
        </authorList>
    </citation>
    <scope>NUCLEOTIDE SEQUENCE [LARGE SCALE GENOMIC DNA]</scope>
    <source>
        <strain evidence="6">E2A</strain>
    </source>
</reference>
<keyword evidence="3" id="KW-0732">Signal</keyword>
<keyword evidence="6" id="KW-1185">Reference proteome</keyword>
<dbReference type="EMBL" id="CP045929">
    <property type="protein sequence ID" value="QGK71315.1"/>
    <property type="molecule type" value="Genomic_DNA"/>
</dbReference>
<evidence type="ECO:0000313" key="5">
    <source>
        <dbReference type="EMBL" id="QGK71315.1"/>
    </source>
</evidence>
<dbReference type="RefSeq" id="WP_154077891.1">
    <property type="nucleotide sequence ID" value="NZ_CP045929.1"/>
</dbReference>
<proteinExistence type="inferred from homology"/>
<protein>
    <submittedName>
        <fullName evidence="5">LytR family transcriptional regulator</fullName>
    </submittedName>
</protein>
<gene>
    <name evidence="5" type="ORF">GIY23_18910</name>
</gene>
<dbReference type="NCBIfam" id="TIGR00350">
    <property type="entry name" value="lytR_cpsA_psr"/>
    <property type="match status" value="1"/>
</dbReference>
<sequence>MLVLGRTAVAVASLLALAGTAAGWTMLDRFQDSVTSSEVLREIPDAPSADDAATDILLVGNDSRTDAQGNPLPLSVLKELRTESTNGLNTDTLILVRVPHNGSAPTAVSVPRDTLVQVPDSRPEKANAVYGLAKRTAADGLRADGITDSSRVERESALAGQRTLVRSVQQLTGVRIDHYAEVNLLGFYEVTEAIGGVDVCLNQATSDKDSGADFAAGEQTIAGGDALSFVRQRHGLPRGDLDRIVRQQVFMAALANKVLSTGTLTDPAKLEGLMAAARKSVVLDQEWDIVGFAQQMQGLASGGVHFVTLPVADVGARDDRGQSIVTVDPNEARRFVDGLASGPPGQRPAGIAPAGAMRLDGTAHRQTPTEDSPTPPEPGTAATDTPVVPDPPPRISSTGIPCVN</sequence>
<dbReference type="Pfam" id="PF03816">
    <property type="entry name" value="LytR_cpsA_psr"/>
    <property type="match status" value="1"/>
</dbReference>
<dbReference type="PANTHER" id="PTHR33392:SF6">
    <property type="entry name" value="POLYISOPRENYL-TEICHOIC ACID--PEPTIDOGLYCAN TEICHOIC ACID TRANSFERASE TAGU"/>
    <property type="match status" value="1"/>
</dbReference>
<dbReference type="PANTHER" id="PTHR33392">
    <property type="entry name" value="POLYISOPRENYL-TEICHOIC ACID--PEPTIDOGLYCAN TEICHOIC ACID TRANSFERASE TAGU"/>
    <property type="match status" value="1"/>
</dbReference>
<dbReference type="AlphaFoldDB" id="A0A5Q3QIG2"/>
<feature type="domain" description="Cell envelope-related transcriptional attenuator" evidence="4">
    <location>
        <begin position="89"/>
        <end position="259"/>
    </location>
</feature>
<feature type="compositionally biased region" description="Polar residues" evidence="2">
    <location>
        <begin position="395"/>
        <end position="404"/>
    </location>
</feature>
<dbReference type="InterPro" id="IPR004474">
    <property type="entry name" value="LytR_CpsA_psr"/>
</dbReference>